<evidence type="ECO:0000256" key="6">
    <source>
        <dbReference type="ARBA" id="ARBA00023163"/>
    </source>
</evidence>
<dbReference type="FunCoup" id="A0A1V9XL57">
    <property type="interactions" value="21"/>
</dbReference>
<dbReference type="FunFam" id="4.10.280.10:FF:000029">
    <property type="entry name" value="Achaete-scute family bHLH transcription factor 1"/>
    <property type="match status" value="1"/>
</dbReference>
<dbReference type="InParanoid" id="A0A1V9XL57"/>
<dbReference type="InterPro" id="IPR040259">
    <property type="entry name" value="Mesogenin/MesP"/>
</dbReference>
<comment type="subcellular location">
    <subcellularLocation>
        <location evidence="1">Nucleus</location>
    </subcellularLocation>
</comment>
<dbReference type="OrthoDB" id="5976910at2759"/>
<evidence type="ECO:0000256" key="8">
    <source>
        <dbReference type="SAM" id="MobiDB-lite"/>
    </source>
</evidence>
<evidence type="ECO:0000313" key="10">
    <source>
        <dbReference type="EMBL" id="OQR74181.1"/>
    </source>
</evidence>
<dbReference type="Pfam" id="PF00010">
    <property type="entry name" value="HLH"/>
    <property type="match status" value="1"/>
</dbReference>
<dbReference type="GO" id="GO:0000981">
    <property type="term" value="F:DNA-binding transcription factor activity, RNA polymerase II-specific"/>
    <property type="evidence" value="ECO:0007669"/>
    <property type="project" value="TreeGrafter"/>
</dbReference>
<evidence type="ECO:0000256" key="4">
    <source>
        <dbReference type="ARBA" id="ARBA00023015"/>
    </source>
</evidence>
<accession>A0A1V9XL57</accession>
<evidence type="ECO:0000256" key="1">
    <source>
        <dbReference type="ARBA" id="ARBA00004123"/>
    </source>
</evidence>
<dbReference type="GO" id="GO:0046983">
    <property type="term" value="F:protein dimerization activity"/>
    <property type="evidence" value="ECO:0007669"/>
    <property type="project" value="InterPro"/>
</dbReference>
<dbReference type="STRING" id="418985.A0A1V9XL57"/>
<keyword evidence="2" id="KW-0217">Developmental protein</keyword>
<organism evidence="10 11">
    <name type="scientific">Tropilaelaps mercedesae</name>
    <dbReference type="NCBI Taxonomy" id="418985"/>
    <lineage>
        <taxon>Eukaryota</taxon>
        <taxon>Metazoa</taxon>
        <taxon>Ecdysozoa</taxon>
        <taxon>Arthropoda</taxon>
        <taxon>Chelicerata</taxon>
        <taxon>Arachnida</taxon>
        <taxon>Acari</taxon>
        <taxon>Parasitiformes</taxon>
        <taxon>Mesostigmata</taxon>
        <taxon>Gamasina</taxon>
        <taxon>Dermanyssoidea</taxon>
        <taxon>Laelapidae</taxon>
        <taxon>Tropilaelaps</taxon>
    </lineage>
</organism>
<dbReference type="EMBL" id="MNPL01008538">
    <property type="protein sequence ID" value="OQR74181.1"/>
    <property type="molecule type" value="Genomic_DNA"/>
</dbReference>
<gene>
    <name evidence="10" type="ORF">BIW11_09245</name>
</gene>
<name>A0A1V9XL57_9ACAR</name>
<reference evidence="10 11" key="1">
    <citation type="journal article" date="2017" name="Gigascience">
        <title>Draft genome of the honey bee ectoparasitic mite, Tropilaelaps mercedesae, is shaped by the parasitic life history.</title>
        <authorList>
            <person name="Dong X."/>
            <person name="Armstrong S.D."/>
            <person name="Xia D."/>
            <person name="Makepeace B.L."/>
            <person name="Darby A.C."/>
            <person name="Kadowaki T."/>
        </authorList>
    </citation>
    <scope>NUCLEOTIDE SEQUENCE [LARGE SCALE GENOMIC DNA]</scope>
    <source>
        <strain evidence="10">Wuxi-XJTLU</strain>
    </source>
</reference>
<dbReference type="InterPro" id="IPR011598">
    <property type="entry name" value="bHLH_dom"/>
</dbReference>
<evidence type="ECO:0000256" key="2">
    <source>
        <dbReference type="ARBA" id="ARBA00022473"/>
    </source>
</evidence>
<protein>
    <submittedName>
        <fullName evidence="10">Helix-loop-helix protein-like</fullName>
    </submittedName>
</protein>
<dbReference type="CDD" id="cd11418">
    <property type="entry name" value="bHLH_TS_ASCL"/>
    <property type="match status" value="1"/>
</dbReference>
<dbReference type="PROSITE" id="PS50888">
    <property type="entry name" value="BHLH"/>
    <property type="match status" value="1"/>
</dbReference>
<dbReference type="SUPFAM" id="SSF47459">
    <property type="entry name" value="HLH, helix-loop-helix DNA-binding domain"/>
    <property type="match status" value="1"/>
</dbReference>
<dbReference type="Gene3D" id="4.10.280.10">
    <property type="entry name" value="Helix-loop-helix DNA-binding domain"/>
    <property type="match status" value="1"/>
</dbReference>
<keyword evidence="7" id="KW-0539">Nucleus</keyword>
<evidence type="ECO:0000256" key="7">
    <source>
        <dbReference type="ARBA" id="ARBA00023242"/>
    </source>
</evidence>
<dbReference type="PANTHER" id="PTHR20937">
    <property type="entry name" value="IP14615P"/>
    <property type="match status" value="1"/>
</dbReference>
<keyword evidence="3" id="KW-0524">Neurogenesis</keyword>
<keyword evidence="6" id="KW-0804">Transcription</keyword>
<dbReference type="InterPro" id="IPR036638">
    <property type="entry name" value="HLH_DNA-bd_sf"/>
</dbReference>
<dbReference type="PANTHER" id="PTHR20937:SF3">
    <property type="entry name" value="IP14615P"/>
    <property type="match status" value="1"/>
</dbReference>
<feature type="region of interest" description="Disordered" evidence="8">
    <location>
        <begin position="172"/>
        <end position="201"/>
    </location>
</feature>
<dbReference type="AlphaFoldDB" id="A0A1V9XL57"/>
<dbReference type="GO" id="GO:0007399">
    <property type="term" value="P:nervous system development"/>
    <property type="evidence" value="ECO:0007669"/>
    <property type="project" value="UniProtKB-KW"/>
</dbReference>
<feature type="domain" description="BHLH" evidence="9">
    <location>
        <begin position="68"/>
        <end position="121"/>
    </location>
</feature>
<sequence>MELDMPITRVLLNSGRGKTVQSCQTLTVQPEQMIVSDNLPIQKKELPPTKSDTPVPIGKMCDSNKYKMSVARRNERERKRVQHVNRTFDTLRHHVQGYRNANKKMSKVETLRCAVEYIRELQTILGLPENELASRSSPPATNAATFEYQLPATPSSLPDSHLTAFDFQQPLDSPRSIEASSPLCSPQPAETTPGHDPIPAPPCGTILAARLQMLPVGSCTSVKSETNEFPSETFDLNGNATGPTSTPMPNADDFLDEQSYCNLAAALQQHGHQITLNLSNCEYCR</sequence>
<keyword evidence="11" id="KW-1185">Reference proteome</keyword>
<dbReference type="GO" id="GO:0000978">
    <property type="term" value="F:RNA polymerase II cis-regulatory region sequence-specific DNA binding"/>
    <property type="evidence" value="ECO:0007669"/>
    <property type="project" value="TreeGrafter"/>
</dbReference>
<keyword evidence="4" id="KW-0805">Transcription regulation</keyword>
<feature type="compositionally biased region" description="Polar residues" evidence="8">
    <location>
        <begin position="178"/>
        <end position="190"/>
    </location>
</feature>
<proteinExistence type="predicted"/>
<evidence type="ECO:0000256" key="3">
    <source>
        <dbReference type="ARBA" id="ARBA00022902"/>
    </source>
</evidence>
<dbReference type="Proteomes" id="UP000192247">
    <property type="component" value="Unassembled WGS sequence"/>
</dbReference>
<dbReference type="GO" id="GO:0005634">
    <property type="term" value="C:nucleus"/>
    <property type="evidence" value="ECO:0007669"/>
    <property type="project" value="UniProtKB-SubCell"/>
</dbReference>
<dbReference type="GO" id="GO:0001707">
    <property type="term" value="P:mesoderm formation"/>
    <property type="evidence" value="ECO:0007669"/>
    <property type="project" value="TreeGrafter"/>
</dbReference>
<dbReference type="SMART" id="SM00353">
    <property type="entry name" value="HLH"/>
    <property type="match status" value="1"/>
</dbReference>
<keyword evidence="5" id="KW-0238">DNA-binding</keyword>
<evidence type="ECO:0000259" key="9">
    <source>
        <dbReference type="PROSITE" id="PS50888"/>
    </source>
</evidence>
<comment type="caution">
    <text evidence="10">The sequence shown here is derived from an EMBL/GenBank/DDBJ whole genome shotgun (WGS) entry which is preliminary data.</text>
</comment>
<evidence type="ECO:0000256" key="5">
    <source>
        <dbReference type="ARBA" id="ARBA00023125"/>
    </source>
</evidence>
<evidence type="ECO:0000313" key="11">
    <source>
        <dbReference type="Proteomes" id="UP000192247"/>
    </source>
</evidence>